<dbReference type="NCBIfam" id="TIGR00406">
    <property type="entry name" value="prmA"/>
    <property type="match status" value="1"/>
</dbReference>
<reference evidence="7 8" key="2">
    <citation type="submission" date="2008-11" db="EMBL/GenBank/DDBJ databases">
        <authorList>
            <person name="Fulton L."/>
            <person name="Clifton S."/>
            <person name="Fulton B."/>
            <person name="Xu J."/>
            <person name="Minx P."/>
            <person name="Pepin K.H."/>
            <person name="Johnson M."/>
            <person name="Bhonagiri V."/>
            <person name="Nash W.E."/>
            <person name="Mardis E.R."/>
            <person name="Wilson R.K."/>
        </authorList>
    </citation>
    <scope>NUCLEOTIDE SEQUENCE [LARGE SCALE GENOMIC DNA]</scope>
    <source>
        <strain evidence="7 8">ATCC 43243</strain>
    </source>
</reference>
<dbReference type="AlphaFoldDB" id="B7APU0"/>
<dbReference type="EC" id="2.1.1.-" evidence="6"/>
<organism evidence="7 8">
    <name type="scientific">[Bacteroides] pectinophilus ATCC 43243</name>
    <dbReference type="NCBI Taxonomy" id="483218"/>
    <lineage>
        <taxon>Bacteria</taxon>
        <taxon>Bacillati</taxon>
        <taxon>Bacillota</taxon>
        <taxon>Clostridia</taxon>
        <taxon>Eubacteriales</taxon>
    </lineage>
</organism>
<keyword evidence="5 6" id="KW-0949">S-adenosyl-L-methionine</keyword>
<dbReference type="InterPro" id="IPR029063">
    <property type="entry name" value="SAM-dependent_MTases_sf"/>
</dbReference>
<protein>
    <recommendedName>
        <fullName evidence="6">Ribosomal protein L11 methyltransferase</fullName>
        <shortName evidence="6">L11 Mtase</shortName>
        <ecNumber evidence="6">2.1.1.-</ecNumber>
    </recommendedName>
</protein>
<dbReference type="Gene3D" id="3.40.50.150">
    <property type="entry name" value="Vaccinia Virus protein VP39"/>
    <property type="match status" value="1"/>
</dbReference>
<dbReference type="eggNOG" id="COG2264">
    <property type="taxonomic scope" value="Bacteria"/>
</dbReference>
<name>B7APU0_9FIRM</name>
<dbReference type="PANTHER" id="PTHR43648">
    <property type="entry name" value="ELECTRON TRANSFER FLAVOPROTEIN BETA SUBUNIT LYSINE METHYLTRANSFERASE"/>
    <property type="match status" value="1"/>
</dbReference>
<feature type="binding site" evidence="6">
    <location>
        <position position="159"/>
    </location>
    <ligand>
        <name>S-adenosyl-L-methionine</name>
        <dbReference type="ChEBI" id="CHEBI:59789"/>
    </ligand>
</feature>
<dbReference type="InterPro" id="IPR050078">
    <property type="entry name" value="Ribosomal_L11_MeTrfase_PrmA"/>
</dbReference>
<dbReference type="GO" id="GO:0005737">
    <property type="term" value="C:cytoplasm"/>
    <property type="evidence" value="ECO:0007669"/>
    <property type="project" value="UniProtKB-SubCell"/>
</dbReference>
<comment type="subcellular location">
    <subcellularLocation>
        <location evidence="6">Cytoplasm</location>
    </subcellularLocation>
</comment>
<evidence type="ECO:0000313" key="8">
    <source>
        <dbReference type="Proteomes" id="UP000003136"/>
    </source>
</evidence>
<dbReference type="Proteomes" id="UP000003136">
    <property type="component" value="Unassembled WGS sequence"/>
</dbReference>
<reference evidence="7 8" key="1">
    <citation type="submission" date="2008-11" db="EMBL/GenBank/DDBJ databases">
        <title>Draft genome sequence of Bacteroides pectinophilus (ATCC 43243).</title>
        <authorList>
            <person name="Sudarsanam P."/>
            <person name="Ley R."/>
            <person name="Guruge J."/>
            <person name="Turnbaugh P.J."/>
            <person name="Mahowald M."/>
            <person name="Liep D."/>
            <person name="Gordon J."/>
        </authorList>
    </citation>
    <scope>NUCLEOTIDE SEQUENCE [LARGE SCALE GENOMIC DNA]</scope>
    <source>
        <strain evidence="7 8">ATCC 43243</strain>
    </source>
</reference>
<dbReference type="EMBL" id="ABVQ01000035">
    <property type="protein sequence ID" value="EEC57712.1"/>
    <property type="molecule type" value="Genomic_DNA"/>
</dbReference>
<evidence type="ECO:0000313" key="7">
    <source>
        <dbReference type="EMBL" id="EEC57712.1"/>
    </source>
</evidence>
<dbReference type="PIRSF" id="PIRSF000401">
    <property type="entry name" value="RPL11_MTase"/>
    <property type="match status" value="1"/>
</dbReference>
<evidence type="ECO:0000256" key="6">
    <source>
        <dbReference type="HAMAP-Rule" id="MF_00735"/>
    </source>
</evidence>
<dbReference type="HOGENOM" id="CLU_049382_0_1_9"/>
<feature type="binding site" evidence="6">
    <location>
        <position position="180"/>
    </location>
    <ligand>
        <name>S-adenosyl-L-methionine</name>
        <dbReference type="ChEBI" id="CHEBI:59789"/>
    </ligand>
</feature>
<evidence type="ECO:0000256" key="3">
    <source>
        <dbReference type="ARBA" id="ARBA00022603"/>
    </source>
</evidence>
<sequence length="318" mass="35640">MKWNRYTIDTTTAAVDVVSSCLGDCGIEGIEIEDNVQLSQKDIKTMFVDFIPDLPPDDGSARVSFYLDADEDNDEMLKKVKEELEDMKSFMDIGPATITISQTEDKDWINNWKQYFHPFSVGDLIIKPTWEEYTDEMKDHLVINIDPGTAFGTGSHETTQLVIRQLQKYCKKGDKVLDVGCGSGILSVVAIMLGAESALGTDLDPNAIIATKENAEVNKIENGRIEVIEGNIIDDKAVQDKAGYECYDIVCANILADVLEPLSEEITRHMKHGAIFMTSGIIDMKEEEVVNKFRENPELEILEINHNGEWVNVTARRI</sequence>
<gene>
    <name evidence="6" type="primary">prmA</name>
    <name evidence="7" type="ORF">BACPEC_00696</name>
</gene>
<proteinExistence type="inferred from homology"/>
<evidence type="ECO:0000256" key="5">
    <source>
        <dbReference type="ARBA" id="ARBA00022691"/>
    </source>
</evidence>
<comment type="catalytic activity">
    <reaction evidence="6">
        <text>L-lysyl-[protein] + 3 S-adenosyl-L-methionine = N(6),N(6),N(6)-trimethyl-L-lysyl-[protein] + 3 S-adenosyl-L-homocysteine + 3 H(+)</text>
        <dbReference type="Rhea" id="RHEA:54192"/>
        <dbReference type="Rhea" id="RHEA-COMP:9752"/>
        <dbReference type="Rhea" id="RHEA-COMP:13826"/>
        <dbReference type="ChEBI" id="CHEBI:15378"/>
        <dbReference type="ChEBI" id="CHEBI:29969"/>
        <dbReference type="ChEBI" id="CHEBI:57856"/>
        <dbReference type="ChEBI" id="CHEBI:59789"/>
        <dbReference type="ChEBI" id="CHEBI:61961"/>
    </reaction>
</comment>
<feature type="binding site" evidence="6">
    <location>
        <position position="253"/>
    </location>
    <ligand>
        <name>S-adenosyl-L-methionine</name>
        <dbReference type="ChEBI" id="CHEBI:59789"/>
    </ligand>
</feature>
<dbReference type="GO" id="GO:0032259">
    <property type="term" value="P:methylation"/>
    <property type="evidence" value="ECO:0007669"/>
    <property type="project" value="UniProtKB-KW"/>
</dbReference>
<feature type="binding site" evidence="6">
    <location>
        <position position="202"/>
    </location>
    <ligand>
        <name>S-adenosyl-L-methionine</name>
        <dbReference type="ChEBI" id="CHEBI:59789"/>
    </ligand>
</feature>
<evidence type="ECO:0000256" key="4">
    <source>
        <dbReference type="ARBA" id="ARBA00022679"/>
    </source>
</evidence>
<comment type="similarity">
    <text evidence="1 6">Belongs to the methyltransferase superfamily. PrmA family.</text>
</comment>
<dbReference type="STRING" id="483218.BACPEC_00696"/>
<comment type="function">
    <text evidence="6">Methylates ribosomal protein L11.</text>
</comment>
<evidence type="ECO:0000256" key="2">
    <source>
        <dbReference type="ARBA" id="ARBA00022490"/>
    </source>
</evidence>
<keyword evidence="3 6" id="KW-0489">Methyltransferase</keyword>
<keyword evidence="2 6" id="KW-0963">Cytoplasm</keyword>
<dbReference type="CDD" id="cd02440">
    <property type="entry name" value="AdoMet_MTases"/>
    <property type="match status" value="1"/>
</dbReference>
<dbReference type="PANTHER" id="PTHR43648:SF1">
    <property type="entry name" value="ELECTRON TRANSFER FLAVOPROTEIN BETA SUBUNIT LYSINE METHYLTRANSFERASE"/>
    <property type="match status" value="1"/>
</dbReference>
<dbReference type="GO" id="GO:0016279">
    <property type="term" value="F:protein-lysine N-methyltransferase activity"/>
    <property type="evidence" value="ECO:0007669"/>
    <property type="project" value="RHEA"/>
</dbReference>
<keyword evidence="4 6" id="KW-0808">Transferase</keyword>
<accession>B7APU0</accession>
<dbReference type="Pfam" id="PF06325">
    <property type="entry name" value="PrmA"/>
    <property type="match status" value="1"/>
</dbReference>
<dbReference type="InterPro" id="IPR004498">
    <property type="entry name" value="Ribosomal_PrmA_MeTrfase"/>
</dbReference>
<dbReference type="HAMAP" id="MF_00735">
    <property type="entry name" value="Methyltr_PrmA"/>
    <property type="match status" value="1"/>
</dbReference>
<evidence type="ECO:0000256" key="1">
    <source>
        <dbReference type="ARBA" id="ARBA00009741"/>
    </source>
</evidence>
<dbReference type="SUPFAM" id="SSF53335">
    <property type="entry name" value="S-adenosyl-L-methionine-dependent methyltransferases"/>
    <property type="match status" value="1"/>
</dbReference>
<keyword evidence="8" id="KW-1185">Reference proteome</keyword>